<feature type="region of interest" description="Disordered" evidence="1">
    <location>
        <begin position="1"/>
        <end position="25"/>
    </location>
</feature>
<evidence type="ECO:0000313" key="2">
    <source>
        <dbReference type="EMBL" id="GHP05636.1"/>
    </source>
</evidence>
<dbReference type="Proteomes" id="UP000660262">
    <property type="component" value="Unassembled WGS sequence"/>
</dbReference>
<gene>
    <name evidence="2" type="ORF">PPROV_000438600</name>
</gene>
<sequence>MASGFRTRVSSNSAPTGTKKGSLGMPVVLSSSSVGTTGSEEKAAVGSGLKFLVKYAGDMAIDMVQDVFPGADVAWERTPRVKPERLLVLLENSGREIASVLQEHISDDYRGPGVDELSAALIKIKSEAQQ</sequence>
<comment type="caution">
    <text evidence="2">The sequence shown here is derived from an EMBL/GenBank/DDBJ whole genome shotgun (WGS) entry which is preliminary data.</text>
</comment>
<accession>A0A830HE15</accession>
<dbReference type="AlphaFoldDB" id="A0A830HE15"/>
<organism evidence="2 3">
    <name type="scientific">Pycnococcus provasolii</name>
    <dbReference type="NCBI Taxonomy" id="41880"/>
    <lineage>
        <taxon>Eukaryota</taxon>
        <taxon>Viridiplantae</taxon>
        <taxon>Chlorophyta</taxon>
        <taxon>Pseudoscourfieldiophyceae</taxon>
        <taxon>Pseudoscourfieldiales</taxon>
        <taxon>Pycnococcaceae</taxon>
        <taxon>Pycnococcus</taxon>
    </lineage>
</organism>
<reference evidence="2" key="1">
    <citation type="submission" date="2020-10" db="EMBL/GenBank/DDBJ databases">
        <title>Unveiling of a novel bifunctional photoreceptor, Dualchrome1, isolated from a cosmopolitan green alga.</title>
        <authorList>
            <person name="Suzuki S."/>
            <person name="Kawachi M."/>
        </authorList>
    </citation>
    <scope>NUCLEOTIDE SEQUENCE</scope>
    <source>
        <strain evidence="2">NIES 2893</strain>
    </source>
</reference>
<keyword evidence="3" id="KW-1185">Reference proteome</keyword>
<evidence type="ECO:0000256" key="1">
    <source>
        <dbReference type="SAM" id="MobiDB-lite"/>
    </source>
</evidence>
<evidence type="ECO:0000313" key="3">
    <source>
        <dbReference type="Proteomes" id="UP000660262"/>
    </source>
</evidence>
<proteinExistence type="predicted"/>
<protein>
    <submittedName>
        <fullName evidence="2">Uncharacterized protein</fullName>
    </submittedName>
</protein>
<name>A0A830HE15_9CHLO</name>
<dbReference type="OrthoDB" id="10534040at2759"/>
<dbReference type="EMBL" id="BNJQ01000010">
    <property type="protein sequence ID" value="GHP05636.1"/>
    <property type="molecule type" value="Genomic_DNA"/>
</dbReference>